<name>A0A2D0NDW5_FLAN2</name>
<evidence type="ECO:0000256" key="1">
    <source>
        <dbReference type="SAM" id="SignalP"/>
    </source>
</evidence>
<protein>
    <recommendedName>
        <fullName evidence="4">Lipocalin-like domain-containing protein</fullName>
    </recommendedName>
</protein>
<reference evidence="2 3" key="1">
    <citation type="submission" date="2017-10" db="EMBL/GenBank/DDBJ databases">
        <title>The draft genome sequence of Lewinella nigricans NBRC 102662.</title>
        <authorList>
            <person name="Wang K."/>
        </authorList>
    </citation>
    <scope>NUCLEOTIDE SEQUENCE [LARGE SCALE GENOMIC DNA]</scope>
    <source>
        <strain evidence="2 3">NBRC 102662</strain>
    </source>
</reference>
<keyword evidence="1" id="KW-0732">Signal</keyword>
<comment type="caution">
    <text evidence="2">The sequence shown here is derived from an EMBL/GenBank/DDBJ whole genome shotgun (WGS) entry which is preliminary data.</text>
</comment>
<keyword evidence="3" id="KW-1185">Reference proteome</keyword>
<gene>
    <name evidence="2" type="ORF">CRP01_09705</name>
</gene>
<dbReference type="Proteomes" id="UP000223913">
    <property type="component" value="Unassembled WGS sequence"/>
</dbReference>
<proteinExistence type="predicted"/>
<evidence type="ECO:0000313" key="3">
    <source>
        <dbReference type="Proteomes" id="UP000223913"/>
    </source>
</evidence>
<dbReference type="EMBL" id="PDUD01000017">
    <property type="protein sequence ID" value="PHN06570.1"/>
    <property type="molecule type" value="Genomic_DNA"/>
</dbReference>
<sequence length="206" mass="22052">MKTLKTFTLGLLALFSLTILACEKDVGGCTDPQSLSFNPDATMDDGSCVYAGCTDPASENYNPQANVDDGSCQYKGCTDVMATNYDPDASIDDGNCTYERDQFTGAYAGDEVCVENGVETRYTWNMIISPGSSTDVSEVIIENLGDFGVTMIGKVNGNELTYSFDQDGLVIFGNGMLAGNQITFKYIAALPAFRISLTCTGVATRQ</sequence>
<dbReference type="AlphaFoldDB" id="A0A2D0NDW5"/>
<dbReference type="PROSITE" id="PS51257">
    <property type="entry name" value="PROKAR_LIPOPROTEIN"/>
    <property type="match status" value="1"/>
</dbReference>
<organism evidence="2 3">
    <name type="scientific">Flavilitoribacter nigricans (strain ATCC 23147 / DSM 23189 / NBRC 102662 / NCIMB 1420 / SS-2)</name>
    <name type="common">Lewinella nigricans</name>
    <dbReference type="NCBI Taxonomy" id="1122177"/>
    <lineage>
        <taxon>Bacteria</taxon>
        <taxon>Pseudomonadati</taxon>
        <taxon>Bacteroidota</taxon>
        <taxon>Saprospiria</taxon>
        <taxon>Saprospirales</taxon>
        <taxon>Lewinellaceae</taxon>
        <taxon>Flavilitoribacter</taxon>
    </lineage>
</organism>
<dbReference type="OrthoDB" id="1422031at2"/>
<feature type="signal peptide" evidence="1">
    <location>
        <begin position="1"/>
        <end position="21"/>
    </location>
</feature>
<dbReference type="RefSeq" id="WP_099149826.1">
    <property type="nucleotide sequence ID" value="NZ_PDUD01000017.1"/>
</dbReference>
<feature type="chain" id="PRO_5012180827" description="Lipocalin-like domain-containing protein" evidence="1">
    <location>
        <begin position="22"/>
        <end position="206"/>
    </location>
</feature>
<accession>A0A2D0NDW5</accession>
<evidence type="ECO:0000313" key="2">
    <source>
        <dbReference type="EMBL" id="PHN06570.1"/>
    </source>
</evidence>
<evidence type="ECO:0008006" key="4">
    <source>
        <dbReference type="Google" id="ProtNLM"/>
    </source>
</evidence>